<dbReference type="InterPro" id="IPR000537">
    <property type="entry name" value="UbiA_prenyltransferase"/>
</dbReference>
<evidence type="ECO:0000313" key="13">
    <source>
        <dbReference type="Proteomes" id="UP000824005"/>
    </source>
</evidence>
<reference evidence="12" key="1">
    <citation type="journal article" date="2021" name="PeerJ">
        <title>Extensive microbial diversity within the chicken gut microbiome revealed by metagenomics and culture.</title>
        <authorList>
            <person name="Gilroy R."/>
            <person name="Ravi A."/>
            <person name="Getino M."/>
            <person name="Pursley I."/>
            <person name="Horton D.L."/>
            <person name="Alikhan N.F."/>
            <person name="Baker D."/>
            <person name="Gharbi K."/>
            <person name="Hall N."/>
            <person name="Watson M."/>
            <person name="Adriaenssens E.M."/>
            <person name="Foster-Nyarko E."/>
            <person name="Jarju S."/>
            <person name="Secka A."/>
            <person name="Antonio M."/>
            <person name="Oren A."/>
            <person name="Chaudhuri R.R."/>
            <person name="La Ragione R."/>
            <person name="Hildebrand F."/>
            <person name="Pallen M.J."/>
        </authorList>
    </citation>
    <scope>NUCLEOTIDE SEQUENCE</scope>
    <source>
        <strain evidence="12">ChiGjej1B1-98</strain>
    </source>
</reference>
<organism evidence="12 13">
    <name type="scientific">Candidatus Agrococcus pullicola</name>
    <dbReference type="NCBI Taxonomy" id="2838429"/>
    <lineage>
        <taxon>Bacteria</taxon>
        <taxon>Bacillati</taxon>
        <taxon>Actinomycetota</taxon>
        <taxon>Actinomycetes</taxon>
        <taxon>Micrococcales</taxon>
        <taxon>Microbacteriaceae</taxon>
        <taxon>Agrococcus</taxon>
    </lineage>
</organism>
<evidence type="ECO:0000256" key="2">
    <source>
        <dbReference type="ARBA" id="ARBA00004863"/>
    </source>
</evidence>
<dbReference type="GO" id="GO:0009234">
    <property type="term" value="P:menaquinone biosynthetic process"/>
    <property type="evidence" value="ECO:0007669"/>
    <property type="project" value="UniProtKB-UniRule"/>
</dbReference>
<feature type="transmembrane region" description="Helical" evidence="11">
    <location>
        <begin position="178"/>
        <end position="198"/>
    </location>
</feature>
<dbReference type="CDD" id="cd13962">
    <property type="entry name" value="PT_UbiA_UBIAD1"/>
    <property type="match status" value="1"/>
</dbReference>
<dbReference type="InterPro" id="IPR044878">
    <property type="entry name" value="UbiA_sf"/>
</dbReference>
<feature type="compositionally biased region" description="Basic residues" evidence="10">
    <location>
        <begin position="1"/>
        <end position="10"/>
    </location>
</feature>
<evidence type="ECO:0000256" key="8">
    <source>
        <dbReference type="ARBA" id="ARBA00023136"/>
    </source>
</evidence>
<keyword evidence="3" id="KW-0474">Menaquinone biosynthesis</keyword>
<dbReference type="GO" id="GO:0016020">
    <property type="term" value="C:membrane"/>
    <property type="evidence" value="ECO:0007669"/>
    <property type="project" value="UniProtKB-SubCell"/>
</dbReference>
<reference evidence="12" key="2">
    <citation type="submission" date="2021-04" db="EMBL/GenBank/DDBJ databases">
        <authorList>
            <person name="Gilroy R."/>
        </authorList>
    </citation>
    <scope>NUCLEOTIDE SEQUENCE</scope>
    <source>
        <strain evidence="12">ChiGjej1B1-98</strain>
    </source>
</reference>
<feature type="non-terminal residue" evidence="12">
    <location>
        <position position="282"/>
    </location>
</feature>
<dbReference type="HAMAP" id="MF_01937">
    <property type="entry name" value="MenA_1"/>
    <property type="match status" value="1"/>
</dbReference>
<gene>
    <name evidence="12" type="ORF">H9830_12240</name>
</gene>
<dbReference type="Gene3D" id="1.10.357.140">
    <property type="entry name" value="UbiA prenyltransferase"/>
    <property type="match status" value="1"/>
</dbReference>
<dbReference type="PANTHER" id="PTHR13929">
    <property type="entry name" value="1,4-DIHYDROXY-2-NAPHTHOATE OCTAPRENYLTRANSFERASE"/>
    <property type="match status" value="1"/>
</dbReference>
<evidence type="ECO:0000256" key="10">
    <source>
        <dbReference type="SAM" id="MobiDB-lite"/>
    </source>
</evidence>
<evidence type="ECO:0000256" key="5">
    <source>
        <dbReference type="ARBA" id="ARBA00022679"/>
    </source>
</evidence>
<keyword evidence="8 11" id="KW-0472">Membrane</keyword>
<keyword evidence="5 12" id="KW-0808">Transferase</keyword>
<dbReference type="NCBIfam" id="NF004751">
    <property type="entry name" value="PRK06080.1-3"/>
    <property type="match status" value="1"/>
</dbReference>
<evidence type="ECO:0000256" key="3">
    <source>
        <dbReference type="ARBA" id="ARBA00022428"/>
    </source>
</evidence>
<feature type="transmembrane region" description="Helical" evidence="11">
    <location>
        <begin position="71"/>
        <end position="91"/>
    </location>
</feature>
<feature type="transmembrane region" description="Helical" evidence="11">
    <location>
        <begin position="236"/>
        <end position="256"/>
    </location>
</feature>
<dbReference type="PIRSF" id="PIRSF005355">
    <property type="entry name" value="UBIAD1"/>
    <property type="match status" value="1"/>
</dbReference>
<feature type="transmembrane region" description="Helical" evidence="11">
    <location>
        <begin position="148"/>
        <end position="166"/>
    </location>
</feature>
<dbReference type="GO" id="GO:0042371">
    <property type="term" value="P:vitamin K biosynthetic process"/>
    <property type="evidence" value="ECO:0007669"/>
    <property type="project" value="TreeGrafter"/>
</dbReference>
<dbReference type="EMBL" id="DXDC01000369">
    <property type="protein sequence ID" value="HIY67031.1"/>
    <property type="molecule type" value="Genomic_DNA"/>
</dbReference>
<comment type="pathway">
    <text evidence="2">Quinol/quinone metabolism; menaquinone biosynthesis.</text>
</comment>
<feature type="transmembrane region" description="Helical" evidence="11">
    <location>
        <begin position="48"/>
        <end position="65"/>
    </location>
</feature>
<comment type="subcellular location">
    <subcellularLocation>
        <location evidence="1">Membrane</location>
        <topology evidence="1">Multi-pass membrane protein</topology>
    </subcellularLocation>
</comment>
<evidence type="ECO:0000256" key="6">
    <source>
        <dbReference type="ARBA" id="ARBA00022692"/>
    </source>
</evidence>
<protein>
    <recommendedName>
        <fullName evidence="9">1,4-dihydroxy-2-naphthoate octaprenyltransferase</fullName>
        <ecNumber evidence="9">2.5.1.74</ecNumber>
    </recommendedName>
</protein>
<feature type="transmembrane region" description="Helical" evidence="11">
    <location>
        <begin position="125"/>
        <end position="142"/>
    </location>
</feature>
<keyword evidence="6 11" id="KW-0812">Transmembrane</keyword>
<dbReference type="NCBIfam" id="TIGR00751">
    <property type="entry name" value="menA"/>
    <property type="match status" value="1"/>
</dbReference>
<sequence>MNERARRRTTRREQAKRSGNPAKRKAAVDPALGPATPRDWVKGARPRTLGMAVGPVAAASGIAVFNDLFNWPIAVLCLLLALFMQIGVNFANDYSDGVRGTDERRVGPGRLTGSGKAAPKTVRNVALGFLAAGGAAGIAAVLLGQQWWLLAVGIVAILAAWFYTGGKRPYGYMALGELVSGLFFGPVAVVGTVFAMSGEILEDAVIIGVALGLLAAAAMLVNNIRDVETDRAAGKRTLATLLGPTVSKVLYGLLMLAPFSLVAIYAFALMYGPWVLLIMLIA</sequence>
<evidence type="ECO:0000256" key="7">
    <source>
        <dbReference type="ARBA" id="ARBA00022989"/>
    </source>
</evidence>
<dbReference type="GO" id="GO:0046428">
    <property type="term" value="F:1,4-dihydroxy-2-naphthoate polyprenyltransferase activity"/>
    <property type="evidence" value="ECO:0007669"/>
    <property type="project" value="UniProtKB-UniRule"/>
</dbReference>
<dbReference type="InterPro" id="IPR004657">
    <property type="entry name" value="MenA"/>
</dbReference>
<dbReference type="Proteomes" id="UP000824005">
    <property type="component" value="Unassembled WGS sequence"/>
</dbReference>
<proteinExistence type="inferred from homology"/>
<feature type="region of interest" description="Disordered" evidence="10">
    <location>
        <begin position="1"/>
        <end position="41"/>
    </location>
</feature>
<dbReference type="AlphaFoldDB" id="A0A9D1YZW6"/>
<evidence type="ECO:0000256" key="1">
    <source>
        <dbReference type="ARBA" id="ARBA00004141"/>
    </source>
</evidence>
<dbReference type="InterPro" id="IPR026046">
    <property type="entry name" value="UBIAD1"/>
</dbReference>
<dbReference type="PANTHER" id="PTHR13929:SF0">
    <property type="entry name" value="UBIA PRENYLTRANSFERASE DOMAIN-CONTAINING PROTEIN 1"/>
    <property type="match status" value="1"/>
</dbReference>
<keyword evidence="4" id="KW-1003">Cell membrane</keyword>
<keyword evidence="7 11" id="KW-1133">Transmembrane helix</keyword>
<evidence type="ECO:0000256" key="11">
    <source>
        <dbReference type="SAM" id="Phobius"/>
    </source>
</evidence>
<name>A0A9D1YZW6_9MICO</name>
<accession>A0A9D1YZW6</accession>
<feature type="transmembrane region" description="Helical" evidence="11">
    <location>
        <begin position="204"/>
        <end position="224"/>
    </location>
</feature>
<evidence type="ECO:0000256" key="9">
    <source>
        <dbReference type="NCBIfam" id="TIGR00751"/>
    </source>
</evidence>
<evidence type="ECO:0000256" key="4">
    <source>
        <dbReference type="ARBA" id="ARBA00022475"/>
    </source>
</evidence>
<dbReference type="Pfam" id="PF01040">
    <property type="entry name" value="UbiA"/>
    <property type="match status" value="1"/>
</dbReference>
<dbReference type="EC" id="2.5.1.74" evidence="9"/>
<evidence type="ECO:0000313" key="12">
    <source>
        <dbReference type="EMBL" id="HIY67031.1"/>
    </source>
</evidence>
<comment type="caution">
    <text evidence="12">The sequence shown here is derived from an EMBL/GenBank/DDBJ whole genome shotgun (WGS) entry which is preliminary data.</text>
</comment>
<feature type="transmembrane region" description="Helical" evidence="11">
    <location>
        <begin position="262"/>
        <end position="281"/>
    </location>
</feature>